<keyword evidence="1" id="KW-1133">Transmembrane helix</keyword>
<proteinExistence type="predicted"/>
<evidence type="ECO:0000313" key="2">
    <source>
        <dbReference type="EMBL" id="GAA5035191.1"/>
    </source>
</evidence>
<evidence type="ECO:0000313" key="3">
    <source>
        <dbReference type="Proteomes" id="UP001500427"/>
    </source>
</evidence>
<feature type="transmembrane region" description="Helical" evidence="1">
    <location>
        <begin position="20"/>
        <end position="40"/>
    </location>
</feature>
<reference evidence="3" key="1">
    <citation type="journal article" date="2019" name="Int. J. Syst. Evol. Microbiol.">
        <title>The Global Catalogue of Microorganisms (GCM) 10K type strain sequencing project: providing services to taxonomists for standard genome sequencing and annotation.</title>
        <authorList>
            <consortium name="The Broad Institute Genomics Platform"/>
            <consortium name="The Broad Institute Genome Sequencing Center for Infectious Disease"/>
            <person name="Wu L."/>
            <person name="Ma J."/>
        </authorList>
    </citation>
    <scope>NUCLEOTIDE SEQUENCE [LARGE SCALE GENOMIC DNA]</scope>
    <source>
        <strain evidence="3">JCM 17687</strain>
    </source>
</reference>
<organism evidence="2 3">
    <name type="scientific">Terrabacter aeriphilus</name>
    <dbReference type="NCBI Taxonomy" id="515662"/>
    <lineage>
        <taxon>Bacteria</taxon>
        <taxon>Bacillati</taxon>
        <taxon>Actinomycetota</taxon>
        <taxon>Actinomycetes</taxon>
        <taxon>Micrococcales</taxon>
        <taxon>Intrasporangiaceae</taxon>
        <taxon>Terrabacter</taxon>
    </lineage>
</organism>
<dbReference type="Proteomes" id="UP001500427">
    <property type="component" value="Unassembled WGS sequence"/>
</dbReference>
<feature type="transmembrane region" description="Helical" evidence="1">
    <location>
        <begin position="46"/>
        <end position="64"/>
    </location>
</feature>
<protein>
    <submittedName>
        <fullName evidence="2">Uncharacterized protein</fullName>
    </submittedName>
</protein>
<sequence>MDDRRDRLHALTTEAARVRVVVATLLTSLVATLVVLLATTGDASPLHVLVTAGAVGLLAIALTARQARPVGPVPVRARPSGVAGAVPASTAYWCAVDAPRCPRRPRAPGRR</sequence>
<accession>A0ABP9JML9</accession>
<gene>
    <name evidence="2" type="ORF">GCM10023258_36790</name>
</gene>
<dbReference type="EMBL" id="BAABIW010000027">
    <property type="protein sequence ID" value="GAA5035191.1"/>
    <property type="molecule type" value="Genomic_DNA"/>
</dbReference>
<keyword evidence="1" id="KW-0812">Transmembrane</keyword>
<evidence type="ECO:0000256" key="1">
    <source>
        <dbReference type="SAM" id="Phobius"/>
    </source>
</evidence>
<comment type="caution">
    <text evidence="2">The sequence shown here is derived from an EMBL/GenBank/DDBJ whole genome shotgun (WGS) entry which is preliminary data.</text>
</comment>
<name>A0ABP9JML9_9MICO</name>
<keyword evidence="3" id="KW-1185">Reference proteome</keyword>
<keyword evidence="1" id="KW-0472">Membrane</keyword>
<dbReference type="RefSeq" id="WP_345508981.1">
    <property type="nucleotide sequence ID" value="NZ_BAABIW010000027.1"/>
</dbReference>